<evidence type="ECO:0000256" key="1">
    <source>
        <dbReference type="SAM" id="MobiDB-lite"/>
    </source>
</evidence>
<accession>A0A2S2Q8J3</accession>
<reference evidence="3" key="1">
    <citation type="submission" date="2018-04" db="EMBL/GenBank/DDBJ databases">
        <title>Transcriptome assembly of Sipha flava.</title>
        <authorList>
            <person name="Scully E.D."/>
            <person name="Geib S.M."/>
            <person name="Palmer N.A."/>
            <person name="Koch K."/>
            <person name="Bradshaw J."/>
            <person name="Heng-Moss T."/>
            <person name="Sarath G."/>
        </authorList>
    </citation>
    <scope>NUCLEOTIDE SEQUENCE</scope>
</reference>
<dbReference type="Pfam" id="PF13843">
    <property type="entry name" value="DDE_Tnp_1_7"/>
    <property type="match status" value="1"/>
</dbReference>
<dbReference type="OrthoDB" id="8191242at2759"/>
<evidence type="ECO:0000259" key="2">
    <source>
        <dbReference type="Pfam" id="PF13843"/>
    </source>
</evidence>
<dbReference type="PANTHER" id="PTHR46599">
    <property type="entry name" value="PIGGYBAC TRANSPOSABLE ELEMENT-DERIVED PROTEIN 4"/>
    <property type="match status" value="1"/>
</dbReference>
<dbReference type="EMBL" id="GGMS01004854">
    <property type="protein sequence ID" value="MBY74057.1"/>
    <property type="molecule type" value="Transcribed_RNA"/>
</dbReference>
<gene>
    <name evidence="3" type="primary">PGBD4_14</name>
    <name evidence="3" type="ORF">g.139376</name>
</gene>
<feature type="region of interest" description="Disordered" evidence="1">
    <location>
        <begin position="1"/>
        <end position="20"/>
    </location>
</feature>
<protein>
    <submittedName>
        <fullName evidence="3">PiggyBac transposable element-derived protein 4</fullName>
    </submittedName>
</protein>
<evidence type="ECO:0000313" key="3">
    <source>
        <dbReference type="EMBL" id="MBY74057.1"/>
    </source>
</evidence>
<dbReference type="InterPro" id="IPR029526">
    <property type="entry name" value="PGBD"/>
</dbReference>
<dbReference type="AlphaFoldDB" id="A0A2S2Q8J3"/>
<feature type="compositionally biased region" description="Acidic residues" evidence="1">
    <location>
        <begin position="1"/>
        <end position="18"/>
    </location>
</feature>
<name>A0A2S2Q8J3_9HEMI</name>
<proteinExistence type="predicted"/>
<dbReference type="PANTHER" id="PTHR46599:SF3">
    <property type="entry name" value="PIGGYBAC TRANSPOSABLE ELEMENT-DERIVED PROTEIN 4"/>
    <property type="match status" value="1"/>
</dbReference>
<feature type="domain" description="PiggyBac transposable element-derived protein" evidence="2">
    <location>
        <begin position="51"/>
        <end position="197"/>
    </location>
</feature>
<organism evidence="3">
    <name type="scientific">Sipha flava</name>
    <name type="common">yellow sugarcane aphid</name>
    <dbReference type="NCBI Taxonomy" id="143950"/>
    <lineage>
        <taxon>Eukaryota</taxon>
        <taxon>Metazoa</taxon>
        <taxon>Ecdysozoa</taxon>
        <taxon>Arthropoda</taxon>
        <taxon>Hexapoda</taxon>
        <taxon>Insecta</taxon>
        <taxon>Pterygota</taxon>
        <taxon>Neoptera</taxon>
        <taxon>Paraneoptera</taxon>
        <taxon>Hemiptera</taxon>
        <taxon>Sternorrhyncha</taxon>
        <taxon>Aphidomorpha</taxon>
        <taxon>Aphidoidea</taxon>
        <taxon>Aphididae</taxon>
        <taxon>Sipha</taxon>
    </lineage>
</organism>
<sequence>MVDCDSNADDDVESEWNDNSDIPNINSNIIFNPHDSTGINTDIIDTINSASPFDFFTLFFDDEVVNLIVMETNKYAHDKLNTPGTRNHSRINKWTDINKDELHEFFRIIMWMGLVKIPSFSHYWKTSVLYKSEIPFYMSRNRFELILSVIYVSDNNNAPGQNRFYKIQPLVDILVDKFNTVLIPEKNVCIDESIILIN</sequence>